<feature type="non-terminal residue" evidence="1">
    <location>
        <position position="1"/>
    </location>
</feature>
<accession>A0A2P4TH26</accession>
<gene>
    <name evidence="1" type="ORF">CIB84_000581</name>
</gene>
<dbReference type="AlphaFoldDB" id="A0A2P4TH26"/>
<name>A0A2P4TH26_BAMTH</name>
<reference evidence="1 2" key="1">
    <citation type="submission" date="2018-01" db="EMBL/GenBank/DDBJ databases">
        <title>Comparison of the Chinese Bamboo Partridge and Red Junglefowl genome sequences highlights the importance of demography in genome evolution.</title>
        <authorList>
            <person name="Tiley G.P."/>
            <person name="Kimball R.T."/>
            <person name="Braun E.L."/>
            <person name="Burleigh J.G."/>
        </authorList>
    </citation>
    <scope>NUCLEOTIDE SEQUENCE [LARGE SCALE GENOMIC DNA]</scope>
    <source>
        <strain evidence="1">RTK389</strain>
        <tissue evidence="1">Blood</tissue>
    </source>
</reference>
<organism evidence="1 2">
    <name type="scientific">Bambusicola thoracicus</name>
    <name type="common">Chinese bamboo-partridge</name>
    <name type="synonym">Perdix thoracica</name>
    <dbReference type="NCBI Taxonomy" id="9083"/>
    <lineage>
        <taxon>Eukaryota</taxon>
        <taxon>Metazoa</taxon>
        <taxon>Chordata</taxon>
        <taxon>Craniata</taxon>
        <taxon>Vertebrata</taxon>
        <taxon>Euteleostomi</taxon>
        <taxon>Archelosauria</taxon>
        <taxon>Archosauria</taxon>
        <taxon>Dinosauria</taxon>
        <taxon>Saurischia</taxon>
        <taxon>Theropoda</taxon>
        <taxon>Coelurosauria</taxon>
        <taxon>Aves</taxon>
        <taxon>Neognathae</taxon>
        <taxon>Galloanserae</taxon>
        <taxon>Galliformes</taxon>
        <taxon>Phasianidae</taxon>
        <taxon>Perdicinae</taxon>
        <taxon>Bambusicola</taxon>
    </lineage>
</organism>
<dbReference type="Proteomes" id="UP000237246">
    <property type="component" value="Unassembled WGS sequence"/>
</dbReference>
<dbReference type="EMBL" id="PPHD01000293">
    <property type="protein sequence ID" value="POI35667.1"/>
    <property type="molecule type" value="Genomic_DNA"/>
</dbReference>
<protein>
    <submittedName>
        <fullName evidence="1">Uncharacterized protein</fullName>
    </submittedName>
</protein>
<sequence length="86" mass="9923">CTDLKLAPLRSRQQLHCDHNYLSTRIYSLLKHSSTILLRKKRGEKRKEKKLAYQSAREDGCLFLSATIFFSHSSSLSVKIQVLLTD</sequence>
<evidence type="ECO:0000313" key="2">
    <source>
        <dbReference type="Proteomes" id="UP000237246"/>
    </source>
</evidence>
<proteinExistence type="predicted"/>
<comment type="caution">
    <text evidence="1">The sequence shown here is derived from an EMBL/GenBank/DDBJ whole genome shotgun (WGS) entry which is preliminary data.</text>
</comment>
<keyword evidence="2" id="KW-1185">Reference proteome</keyword>
<evidence type="ECO:0000313" key="1">
    <source>
        <dbReference type="EMBL" id="POI35667.1"/>
    </source>
</evidence>